<name>A0A0A9GBS0_ARUDO</name>
<proteinExistence type="predicted"/>
<sequence>MGRPLQLLTQLLAAKIMKAAHLYRSVCTVELSI</sequence>
<reference evidence="1" key="1">
    <citation type="submission" date="2014-09" db="EMBL/GenBank/DDBJ databases">
        <authorList>
            <person name="Magalhaes I.L.F."/>
            <person name="Oliveira U."/>
            <person name="Santos F.R."/>
            <person name="Vidigal T.H.D.A."/>
            <person name="Brescovit A.D."/>
            <person name="Santos A.J."/>
        </authorList>
    </citation>
    <scope>NUCLEOTIDE SEQUENCE</scope>
    <source>
        <tissue evidence="1">Shoot tissue taken approximately 20 cm above the soil surface</tissue>
    </source>
</reference>
<reference evidence="1" key="2">
    <citation type="journal article" date="2015" name="Data Brief">
        <title>Shoot transcriptome of the giant reed, Arundo donax.</title>
        <authorList>
            <person name="Barrero R.A."/>
            <person name="Guerrero F.D."/>
            <person name="Moolhuijzen P."/>
            <person name="Goolsby J.A."/>
            <person name="Tidwell J."/>
            <person name="Bellgard S.E."/>
            <person name="Bellgard M.I."/>
        </authorList>
    </citation>
    <scope>NUCLEOTIDE SEQUENCE</scope>
    <source>
        <tissue evidence="1">Shoot tissue taken approximately 20 cm above the soil surface</tissue>
    </source>
</reference>
<evidence type="ECO:0000313" key="1">
    <source>
        <dbReference type="EMBL" id="JAE21952.1"/>
    </source>
</evidence>
<accession>A0A0A9GBS0</accession>
<organism evidence="1">
    <name type="scientific">Arundo donax</name>
    <name type="common">Giant reed</name>
    <name type="synonym">Donax arundinaceus</name>
    <dbReference type="NCBI Taxonomy" id="35708"/>
    <lineage>
        <taxon>Eukaryota</taxon>
        <taxon>Viridiplantae</taxon>
        <taxon>Streptophyta</taxon>
        <taxon>Embryophyta</taxon>
        <taxon>Tracheophyta</taxon>
        <taxon>Spermatophyta</taxon>
        <taxon>Magnoliopsida</taxon>
        <taxon>Liliopsida</taxon>
        <taxon>Poales</taxon>
        <taxon>Poaceae</taxon>
        <taxon>PACMAD clade</taxon>
        <taxon>Arundinoideae</taxon>
        <taxon>Arundineae</taxon>
        <taxon>Arundo</taxon>
    </lineage>
</organism>
<dbReference type="EMBL" id="GBRH01175944">
    <property type="protein sequence ID" value="JAE21952.1"/>
    <property type="molecule type" value="Transcribed_RNA"/>
</dbReference>
<protein>
    <submittedName>
        <fullName evidence="1">Uncharacterized protein</fullName>
    </submittedName>
</protein>
<dbReference type="AlphaFoldDB" id="A0A0A9GBS0"/>